<feature type="compositionally biased region" description="Low complexity" evidence="3">
    <location>
        <begin position="236"/>
        <end position="247"/>
    </location>
</feature>
<dbReference type="CDD" id="cd00067">
    <property type="entry name" value="GAL4"/>
    <property type="match status" value="1"/>
</dbReference>
<feature type="region of interest" description="Disordered" evidence="3">
    <location>
        <begin position="25"/>
        <end position="79"/>
    </location>
</feature>
<dbReference type="GO" id="GO:0008270">
    <property type="term" value="F:zinc ion binding"/>
    <property type="evidence" value="ECO:0007669"/>
    <property type="project" value="InterPro"/>
</dbReference>
<feature type="compositionally biased region" description="Polar residues" evidence="3">
    <location>
        <begin position="142"/>
        <end position="152"/>
    </location>
</feature>
<dbReference type="InterPro" id="IPR021858">
    <property type="entry name" value="Fun_TF"/>
</dbReference>
<dbReference type="Pfam" id="PF00172">
    <property type="entry name" value="Zn_clus"/>
    <property type="match status" value="1"/>
</dbReference>
<comment type="caution">
    <text evidence="5">The sequence shown here is derived from an EMBL/GenBank/DDBJ whole genome shotgun (WGS) entry which is preliminary data.</text>
</comment>
<keyword evidence="2" id="KW-0539">Nucleus</keyword>
<feature type="compositionally biased region" description="Polar residues" evidence="3">
    <location>
        <begin position="60"/>
        <end position="71"/>
    </location>
</feature>
<name>K1VYW1_TRIAC</name>
<dbReference type="Gene3D" id="4.10.240.10">
    <property type="entry name" value="Zn(2)-C6 fungal-type DNA-binding domain"/>
    <property type="match status" value="1"/>
</dbReference>
<dbReference type="EMBL" id="AMBO01000191">
    <property type="protein sequence ID" value="EKD04727.1"/>
    <property type="molecule type" value="Genomic_DNA"/>
</dbReference>
<evidence type="ECO:0000259" key="4">
    <source>
        <dbReference type="PROSITE" id="PS50048"/>
    </source>
</evidence>
<dbReference type="Pfam" id="PF11951">
    <property type="entry name" value="Fungal_trans_2"/>
    <property type="match status" value="2"/>
</dbReference>
<dbReference type="PROSITE" id="PS50048">
    <property type="entry name" value="ZN2_CY6_FUNGAL_2"/>
    <property type="match status" value="1"/>
</dbReference>
<dbReference type="GO" id="GO:0000981">
    <property type="term" value="F:DNA-binding transcription factor activity, RNA polymerase II-specific"/>
    <property type="evidence" value="ECO:0007669"/>
    <property type="project" value="InterPro"/>
</dbReference>
<dbReference type="HOGENOM" id="CLU_015493_1_2_1"/>
<feature type="region of interest" description="Disordered" evidence="3">
    <location>
        <begin position="119"/>
        <end position="197"/>
    </location>
</feature>
<dbReference type="eggNOG" id="ENOG502RSAF">
    <property type="taxonomic scope" value="Eukaryota"/>
</dbReference>
<evidence type="ECO:0000313" key="5">
    <source>
        <dbReference type="EMBL" id="EKD04727.1"/>
    </source>
</evidence>
<protein>
    <recommendedName>
        <fullName evidence="4">Zn(2)-C6 fungal-type domain-containing protein</fullName>
    </recommendedName>
</protein>
<dbReference type="GO" id="GO:0005634">
    <property type="term" value="C:nucleus"/>
    <property type="evidence" value="ECO:0007669"/>
    <property type="project" value="UniProtKB-SubCell"/>
</dbReference>
<dbReference type="PANTHER" id="PTHR37534">
    <property type="entry name" value="TRANSCRIPTIONAL ACTIVATOR PROTEIN UGA3"/>
    <property type="match status" value="1"/>
</dbReference>
<dbReference type="STRING" id="1220162.K1VYW1"/>
<feature type="region of interest" description="Disordered" evidence="3">
    <location>
        <begin position="236"/>
        <end position="262"/>
    </location>
</feature>
<proteinExistence type="predicted"/>
<evidence type="ECO:0000256" key="2">
    <source>
        <dbReference type="ARBA" id="ARBA00023242"/>
    </source>
</evidence>
<keyword evidence="6" id="KW-1185">Reference proteome</keyword>
<feature type="compositionally biased region" description="Low complexity" evidence="3">
    <location>
        <begin position="162"/>
        <end position="173"/>
    </location>
</feature>
<dbReference type="FunCoup" id="K1VYW1">
    <property type="interactions" value="129"/>
</dbReference>
<organism evidence="5 6">
    <name type="scientific">Trichosporon asahii var. asahii (strain CBS 8904)</name>
    <name type="common">Yeast</name>
    <dbReference type="NCBI Taxonomy" id="1220162"/>
    <lineage>
        <taxon>Eukaryota</taxon>
        <taxon>Fungi</taxon>
        <taxon>Dikarya</taxon>
        <taxon>Basidiomycota</taxon>
        <taxon>Agaricomycotina</taxon>
        <taxon>Tremellomycetes</taxon>
        <taxon>Trichosporonales</taxon>
        <taxon>Trichosporonaceae</taxon>
        <taxon>Trichosporon</taxon>
    </lineage>
</organism>
<feature type="compositionally biased region" description="Polar residues" evidence="3">
    <location>
        <begin position="249"/>
        <end position="262"/>
    </location>
</feature>
<reference evidence="5 6" key="1">
    <citation type="journal article" date="2012" name="Eukaryot. Cell">
        <title>Genome sequence of the Trichosporon asahii environmental strain CBS 8904.</title>
        <authorList>
            <person name="Yang R.Y."/>
            <person name="Li H.T."/>
            <person name="Zhu H."/>
            <person name="Zhou G.P."/>
            <person name="Wang M."/>
            <person name="Wang L."/>
        </authorList>
    </citation>
    <scope>NUCLEOTIDE SEQUENCE [LARGE SCALE GENOMIC DNA]</scope>
    <source>
        <strain evidence="5 6">CBS 8904</strain>
    </source>
</reference>
<dbReference type="OrthoDB" id="5419315at2759"/>
<dbReference type="InParanoid" id="K1VYW1"/>
<gene>
    <name evidence="5" type="ORF">A1Q2_00957</name>
</gene>
<dbReference type="InterPro" id="IPR001138">
    <property type="entry name" value="Zn2Cys6_DnaBD"/>
</dbReference>
<feature type="domain" description="Zn(2)-C6 fungal-type" evidence="4">
    <location>
        <begin position="80"/>
        <end position="110"/>
    </location>
</feature>
<sequence>MPIAVQHAYVLSDASALSSYQQQHHTYPYHASSSSPHPHYYQPTPLAHPHHPRVPIPMPASNQSGSESPQASKRKRSRAGCYTCRRRKKACDNVRPVCGSCTRLGIPCVFPKLYRNAKGELVPSPQPNGRTKKLPREDASLSPVQSTTSAGGSQHHIPWETPGASSSSAPNAPVNWTQPPPSVGQRKSDGSIDGNEADLTDSALDAFLANLGDIESGQSWAWPLFGDALELDLGPSSDNMSSSAPNSLPTPAQHSDSSAGNSNFLPNKMVTAAAYWVNSFSHVLSVLGPGHNPVVNGMLPVVQRSPLVMCALIAWAATRRANTGHPYEDVARVATETTILQMDQLDIERDLTDDEKEEYMWTFMIVGGLEIVKGDVKAWASRLPMIRRLLSKTLETTDFRKSQTWQALSYNCVYHDVLASLTTTSSPDFPVELYNRILGFGMSDLEMDCYMGATRVVFPFLVETAVLAGQVSQLLKQPLSPARDAQLAEVMARCEPLLARLRAVDTPIGLFSHPLPIGTDKSLLVVSFQIYQLSAELYLRSAVMRAAGSDIQCRLLAGRLLNYLRLILDTPNESQMMFPLFLAGLYISDERGRAEILGIFTKFSERVQCRNAFLVETAVLAGQVSQLLKQPQSGARDAQLAEVMARCEPLLARLRAVDTPIGLFSHPLPIGTDKSLLVVSFQIYQLSAELYLRSAVMRAAGSDIQCRLLAGRLLNYLRLILDTPNESQMMFPLFLAGLYISDERGRAEILGIFTKFSERVQCRNVFTVINLMLEVWKRDPEGDRYVDWRAVAEEVSLGVTD</sequence>
<evidence type="ECO:0000313" key="6">
    <source>
        <dbReference type="Proteomes" id="UP000006757"/>
    </source>
</evidence>
<dbReference type="PROSITE" id="PS00463">
    <property type="entry name" value="ZN2_CY6_FUNGAL_1"/>
    <property type="match status" value="1"/>
</dbReference>
<dbReference type="AlphaFoldDB" id="K1VYW1"/>
<dbReference type="GO" id="GO:0045944">
    <property type="term" value="P:positive regulation of transcription by RNA polymerase II"/>
    <property type="evidence" value="ECO:0007669"/>
    <property type="project" value="TreeGrafter"/>
</dbReference>
<accession>K1VYW1</accession>
<feature type="compositionally biased region" description="Low complexity" evidence="3">
    <location>
        <begin position="25"/>
        <end position="45"/>
    </location>
</feature>
<dbReference type="SMART" id="SM00066">
    <property type="entry name" value="GAL4"/>
    <property type="match status" value="1"/>
</dbReference>
<dbReference type="OMA" id="SERVQCR"/>
<dbReference type="InterPro" id="IPR036864">
    <property type="entry name" value="Zn2-C6_fun-type_DNA-bd_sf"/>
</dbReference>
<evidence type="ECO:0000256" key="1">
    <source>
        <dbReference type="ARBA" id="ARBA00004123"/>
    </source>
</evidence>
<dbReference type="SUPFAM" id="SSF57701">
    <property type="entry name" value="Zn2/Cys6 DNA-binding domain"/>
    <property type="match status" value="1"/>
</dbReference>
<dbReference type="GO" id="GO:0000976">
    <property type="term" value="F:transcription cis-regulatory region binding"/>
    <property type="evidence" value="ECO:0007669"/>
    <property type="project" value="TreeGrafter"/>
</dbReference>
<dbReference type="Proteomes" id="UP000006757">
    <property type="component" value="Unassembled WGS sequence"/>
</dbReference>
<dbReference type="PANTHER" id="PTHR37534:SF7">
    <property type="entry name" value="TRANSCRIPTIONAL ACTIVATOR PROTEIN UGA3"/>
    <property type="match status" value="1"/>
</dbReference>
<comment type="subcellular location">
    <subcellularLocation>
        <location evidence="1">Nucleus</location>
    </subcellularLocation>
</comment>
<evidence type="ECO:0000256" key="3">
    <source>
        <dbReference type="SAM" id="MobiDB-lite"/>
    </source>
</evidence>